<evidence type="ECO:0000313" key="5">
    <source>
        <dbReference type="Proteomes" id="UP000287394"/>
    </source>
</evidence>
<dbReference type="InterPro" id="IPR036291">
    <property type="entry name" value="NAD(P)-bd_dom_sf"/>
</dbReference>
<dbReference type="Pfam" id="PF22725">
    <property type="entry name" value="GFO_IDH_MocA_C3"/>
    <property type="match status" value="1"/>
</dbReference>
<name>A0A402CVS1_9BACT</name>
<keyword evidence="5" id="KW-1185">Reference proteome</keyword>
<dbReference type="EMBL" id="AP025739">
    <property type="protein sequence ID" value="BDI30505.1"/>
    <property type="molecule type" value="Genomic_DNA"/>
</dbReference>
<dbReference type="PANTHER" id="PTHR43818">
    <property type="entry name" value="BCDNA.GH03377"/>
    <property type="match status" value="1"/>
</dbReference>
<dbReference type="Gene3D" id="3.30.360.10">
    <property type="entry name" value="Dihydrodipicolinate Reductase, domain 2"/>
    <property type="match status" value="1"/>
</dbReference>
<evidence type="ECO:0000259" key="3">
    <source>
        <dbReference type="Pfam" id="PF22725"/>
    </source>
</evidence>
<organism evidence="4 5">
    <name type="scientific">Capsulimonas corticalis</name>
    <dbReference type="NCBI Taxonomy" id="2219043"/>
    <lineage>
        <taxon>Bacteria</taxon>
        <taxon>Bacillati</taxon>
        <taxon>Armatimonadota</taxon>
        <taxon>Armatimonadia</taxon>
        <taxon>Capsulimonadales</taxon>
        <taxon>Capsulimonadaceae</taxon>
        <taxon>Capsulimonas</taxon>
    </lineage>
</organism>
<dbReference type="InterPro" id="IPR055170">
    <property type="entry name" value="GFO_IDH_MocA-like_dom"/>
</dbReference>
<feature type="domain" description="Gfo/Idh/MocA-like oxidoreductase N-terminal" evidence="2">
    <location>
        <begin position="6"/>
        <end position="119"/>
    </location>
</feature>
<dbReference type="SUPFAM" id="SSF51735">
    <property type="entry name" value="NAD(P)-binding Rossmann-fold domains"/>
    <property type="match status" value="1"/>
</dbReference>
<evidence type="ECO:0000313" key="4">
    <source>
        <dbReference type="EMBL" id="BDI30505.1"/>
    </source>
</evidence>
<dbReference type="GO" id="GO:0016491">
    <property type="term" value="F:oxidoreductase activity"/>
    <property type="evidence" value="ECO:0007669"/>
    <property type="project" value="UniProtKB-KW"/>
</dbReference>
<dbReference type="OrthoDB" id="9776544at2"/>
<protein>
    <submittedName>
        <fullName evidence="4">Dehydrogenase</fullName>
    </submittedName>
</protein>
<proteinExistence type="predicted"/>
<dbReference type="SUPFAM" id="SSF55347">
    <property type="entry name" value="Glyceraldehyde-3-phosphate dehydrogenase-like, C-terminal domain"/>
    <property type="match status" value="1"/>
</dbReference>
<keyword evidence="1" id="KW-0560">Oxidoreductase</keyword>
<dbReference type="GO" id="GO:0000166">
    <property type="term" value="F:nucleotide binding"/>
    <property type="evidence" value="ECO:0007669"/>
    <property type="project" value="InterPro"/>
</dbReference>
<sequence>MKTNPIKVGVVGCGNISNIYFKTAQTLDILEVVACADLDLERARAKAAEHGVAKACSVEELLADPEIQIVINLTIPGAHFDVCKAALDAGKHTYVEKPLALTRAQGRELLELARAKGLRIGGAPDTFLGAGLQTCRKVIDDGWIGEPVAATAFMFCHGHESWHPDPEFYYKPGGGPLFDMGPYYLTALVALMGPITRIAGSARKTFAERTITSAPKNGQTIVVETPTHIAGTAEFASGAVATLVTSFDVWASTLPPIEIHGSLGSLSVPDPNTFGGRVQINRQGAGWEDVPLTHGFAEDSRGLGVADMALAIREDRPARAGGDLTYHVLEAMLGFLDSSEQGRYYTMESTVDRPAALPGDWLAAE</sequence>
<dbReference type="AlphaFoldDB" id="A0A402CVS1"/>
<dbReference type="Proteomes" id="UP000287394">
    <property type="component" value="Chromosome"/>
</dbReference>
<dbReference type="InterPro" id="IPR050463">
    <property type="entry name" value="Gfo/Idh/MocA_oxidrdct_glycsds"/>
</dbReference>
<dbReference type="RefSeq" id="WP_119321454.1">
    <property type="nucleotide sequence ID" value="NZ_AP025739.1"/>
</dbReference>
<evidence type="ECO:0000256" key="1">
    <source>
        <dbReference type="ARBA" id="ARBA00023002"/>
    </source>
</evidence>
<reference evidence="4 5" key="1">
    <citation type="journal article" date="2019" name="Int. J. Syst. Evol. Microbiol.">
        <title>Capsulimonas corticalis gen. nov., sp. nov., an aerobic capsulated bacterium, of a novel bacterial order, Capsulimonadales ord. nov., of the class Armatimonadia of the phylum Armatimonadetes.</title>
        <authorList>
            <person name="Li J."/>
            <person name="Kudo C."/>
            <person name="Tonouchi A."/>
        </authorList>
    </citation>
    <scope>NUCLEOTIDE SEQUENCE [LARGE SCALE GENOMIC DNA]</scope>
    <source>
        <strain evidence="4 5">AX-7</strain>
    </source>
</reference>
<dbReference type="PANTHER" id="PTHR43818:SF11">
    <property type="entry name" value="BCDNA.GH03377"/>
    <property type="match status" value="1"/>
</dbReference>
<dbReference type="Pfam" id="PF01408">
    <property type="entry name" value="GFO_IDH_MocA"/>
    <property type="match status" value="1"/>
</dbReference>
<feature type="domain" description="GFO/IDH/MocA-like oxidoreductase" evidence="3">
    <location>
        <begin position="133"/>
        <end position="266"/>
    </location>
</feature>
<evidence type="ECO:0000259" key="2">
    <source>
        <dbReference type="Pfam" id="PF01408"/>
    </source>
</evidence>
<accession>A0A402CVS1</accession>
<dbReference type="InterPro" id="IPR000683">
    <property type="entry name" value="Gfo/Idh/MocA-like_OxRdtase_N"/>
</dbReference>
<gene>
    <name evidence="4" type="ORF">CCAX7_25560</name>
</gene>
<dbReference type="Gene3D" id="3.40.50.720">
    <property type="entry name" value="NAD(P)-binding Rossmann-like Domain"/>
    <property type="match status" value="1"/>
</dbReference>
<dbReference type="KEGG" id="ccot:CCAX7_25560"/>